<dbReference type="InterPro" id="IPR024674">
    <property type="entry name" value="HpaB/PvcC/4-BUDH_N"/>
</dbReference>
<dbReference type="PANTHER" id="PTHR36117:SF3">
    <property type="entry name" value="4-HYDROXYPHENYLACETATE 3-MONOOXYGENASE-RELATED"/>
    <property type="match status" value="1"/>
</dbReference>
<evidence type="ECO:0000313" key="9">
    <source>
        <dbReference type="Proteomes" id="UP000199529"/>
    </source>
</evidence>
<dbReference type="InterPro" id="IPR046373">
    <property type="entry name" value="Acyl-CoA_Oxase/DH_mid-dom_sf"/>
</dbReference>
<feature type="domain" description="HpaB/PvcC/4-BUDH C-terminal" evidence="6">
    <location>
        <begin position="282"/>
        <end position="480"/>
    </location>
</feature>
<proteinExistence type="predicted"/>
<dbReference type="SUPFAM" id="SSF56645">
    <property type="entry name" value="Acyl-CoA dehydrogenase NM domain-like"/>
    <property type="match status" value="1"/>
</dbReference>
<sequence>MGARSGRQYLDDLARRRIHVQIDGDTTIGGTPDHPAFAGVARSYAGLFDMQVSPEFQDVLTYPSPTSGDRVGTSFLVPENAADLARRREAFRTWANHSFGMLGRTGDYLNSSLMALGRAKSWFAQADPAFGENIERYYQQVREEDLLLTHTLIPPQINRSVSGGQQGGGALMAHVVREDDNGIVVRGARMLATIAPISDELLVFPSTVLRGTPEDEPYSFAFAIPTDTPGLRFVARQPLHGNRSAFDEPLASRFEESDCVVIFDDVHVPYERVFVLRDPELCNGFYSRTGATTHMTHQVVTRTVAKSEFFLGLLSELADAIGIDGFQHIQQDIAEVINAVEIGKALLQSAESQATTNEFGVHTPLWAPLNTARNWYPKASQRFPEIVRKFAASGLMALPGEQDVFGAAASDVEKYLQGKAIDGPERVRLFKLAFDASASSFAGRQNLYEHFFFGDPVRMAGALVNTYDRTDLRKRIQDFLHRD</sequence>
<evidence type="ECO:0000256" key="2">
    <source>
        <dbReference type="ARBA" id="ARBA00022827"/>
    </source>
</evidence>
<evidence type="ECO:0000259" key="6">
    <source>
        <dbReference type="Pfam" id="PF03241"/>
    </source>
</evidence>
<dbReference type="GO" id="GO:0050660">
    <property type="term" value="F:flavin adenine dinucleotide binding"/>
    <property type="evidence" value="ECO:0007669"/>
    <property type="project" value="InterPro"/>
</dbReference>
<dbReference type="OrthoDB" id="9785230at2"/>
<feature type="binding site" evidence="5">
    <location>
        <position position="193"/>
    </location>
    <ligand>
        <name>FAD</name>
        <dbReference type="ChEBI" id="CHEBI:57692"/>
    </ligand>
</feature>
<evidence type="ECO:0000256" key="5">
    <source>
        <dbReference type="PIRSR" id="PIRSR000331-2"/>
    </source>
</evidence>
<feature type="binding site" evidence="5">
    <location>
        <begin position="150"/>
        <end position="152"/>
    </location>
    <ligand>
        <name>FAD</name>
        <dbReference type="ChEBI" id="CHEBI:57692"/>
    </ligand>
</feature>
<dbReference type="InterPro" id="IPR024719">
    <property type="entry name" value="HpaB/PvcC/4-BUDH_C"/>
</dbReference>
<evidence type="ECO:0000256" key="1">
    <source>
        <dbReference type="ARBA" id="ARBA00022630"/>
    </source>
</evidence>
<dbReference type="NCBIfam" id="TIGR02309">
    <property type="entry name" value="HpaB-1"/>
    <property type="match status" value="1"/>
</dbReference>
<accession>A0A1H3TJ79</accession>
<name>A0A1H3TJ79_9PSEU</name>
<organism evidence="8 9">
    <name type="scientific">Saccharopolyspora shandongensis</name>
    <dbReference type="NCBI Taxonomy" id="418495"/>
    <lineage>
        <taxon>Bacteria</taxon>
        <taxon>Bacillati</taxon>
        <taxon>Actinomycetota</taxon>
        <taxon>Actinomycetes</taxon>
        <taxon>Pseudonocardiales</taxon>
        <taxon>Pseudonocardiaceae</taxon>
        <taxon>Saccharopolyspora</taxon>
    </lineage>
</organism>
<dbReference type="PANTHER" id="PTHR36117">
    <property type="entry name" value="4-HYDROXYPHENYLACETATE 3-MONOOXYGENASE-RELATED"/>
    <property type="match status" value="1"/>
</dbReference>
<dbReference type="InterPro" id="IPR036250">
    <property type="entry name" value="AcylCo_DH-like_C"/>
</dbReference>
<evidence type="ECO:0000259" key="7">
    <source>
        <dbReference type="Pfam" id="PF11794"/>
    </source>
</evidence>
<dbReference type="STRING" id="418495.SAMN05216215_10857"/>
<evidence type="ECO:0000313" key="8">
    <source>
        <dbReference type="EMBL" id="SDZ50382.1"/>
    </source>
</evidence>
<dbReference type="RefSeq" id="WP_093278137.1">
    <property type="nucleotide sequence ID" value="NZ_FNOK01000085.1"/>
</dbReference>
<keyword evidence="1" id="KW-0285">Flavoprotein</keyword>
<keyword evidence="2 5" id="KW-0274">FAD</keyword>
<reference evidence="9" key="1">
    <citation type="submission" date="2016-10" db="EMBL/GenBank/DDBJ databases">
        <authorList>
            <person name="Varghese N."/>
            <person name="Submissions S."/>
        </authorList>
    </citation>
    <scope>NUCLEOTIDE SEQUENCE [LARGE SCALE GENOMIC DNA]</scope>
    <source>
        <strain evidence="9">CGMCC 4.3530</strain>
    </source>
</reference>
<dbReference type="Pfam" id="PF11794">
    <property type="entry name" value="HpaB_N"/>
    <property type="match status" value="1"/>
</dbReference>
<feature type="binding site" evidence="5">
    <location>
        <begin position="455"/>
        <end position="458"/>
    </location>
    <ligand>
        <name>FAD</name>
        <dbReference type="ChEBI" id="CHEBI:57692"/>
    </ligand>
</feature>
<dbReference type="Gene3D" id="1.20.140.10">
    <property type="entry name" value="Butyryl-CoA Dehydrogenase, subunit A, domain 3"/>
    <property type="match status" value="1"/>
</dbReference>
<dbReference type="InterPro" id="IPR012687">
    <property type="entry name" value="HpaB_Deino-type"/>
</dbReference>
<dbReference type="PIRSF" id="PIRSF000331">
    <property type="entry name" value="HpaA_HpaB"/>
    <property type="match status" value="1"/>
</dbReference>
<dbReference type="GO" id="GO:0016712">
    <property type="term" value="F:oxidoreductase activity, acting on paired donors, with incorporation or reduction of molecular oxygen, reduced flavin or flavoprotein as one donor, and incorporation of one atom of oxygen"/>
    <property type="evidence" value="ECO:0007669"/>
    <property type="project" value="InterPro"/>
</dbReference>
<gene>
    <name evidence="8" type="ORF">SAMN05216215_10857</name>
</gene>
<dbReference type="SUPFAM" id="SSF47203">
    <property type="entry name" value="Acyl-CoA dehydrogenase C-terminal domain-like"/>
    <property type="match status" value="1"/>
</dbReference>
<evidence type="ECO:0000256" key="4">
    <source>
        <dbReference type="PIRSR" id="PIRSR000331-1"/>
    </source>
</evidence>
<dbReference type="Pfam" id="PF03241">
    <property type="entry name" value="HpaB"/>
    <property type="match status" value="1"/>
</dbReference>
<dbReference type="Gene3D" id="1.10.3140.10">
    <property type="entry name" value="4-hydroxybutyryl-coa dehydratase, domain 1"/>
    <property type="match status" value="1"/>
</dbReference>
<dbReference type="GO" id="GO:0010124">
    <property type="term" value="P:phenylacetate catabolic process"/>
    <property type="evidence" value="ECO:0007669"/>
    <property type="project" value="InterPro"/>
</dbReference>
<feature type="binding site" evidence="4">
    <location>
        <position position="150"/>
    </location>
    <ligand>
        <name>substrate</name>
    </ligand>
</feature>
<dbReference type="EMBL" id="FNOK01000085">
    <property type="protein sequence ID" value="SDZ50382.1"/>
    <property type="molecule type" value="Genomic_DNA"/>
</dbReference>
<feature type="domain" description="HpaB/PvcC/4-BUDH N-terminal" evidence="7">
    <location>
        <begin position="6"/>
        <end position="275"/>
    </location>
</feature>
<keyword evidence="3" id="KW-0560">Oxidoreductase</keyword>
<keyword evidence="9" id="KW-1185">Reference proteome</keyword>
<dbReference type="InterPro" id="IPR009100">
    <property type="entry name" value="AcylCoA_DH/oxidase_NM_dom_sf"/>
</dbReference>
<feature type="binding site" evidence="5">
    <location>
        <begin position="156"/>
        <end position="159"/>
    </location>
    <ligand>
        <name>FAD</name>
        <dbReference type="ChEBI" id="CHEBI:57692"/>
    </ligand>
</feature>
<feature type="binding site" evidence="4">
    <location>
        <begin position="104"/>
        <end position="108"/>
    </location>
    <ligand>
        <name>substrate</name>
    </ligand>
</feature>
<dbReference type="GO" id="GO:0016627">
    <property type="term" value="F:oxidoreductase activity, acting on the CH-CH group of donors"/>
    <property type="evidence" value="ECO:0007669"/>
    <property type="project" value="InterPro"/>
</dbReference>
<protein>
    <submittedName>
        <fullName evidence="8">4-hydroxyphenylacetate 3-monooxygenase</fullName>
    </submittedName>
</protein>
<keyword evidence="8" id="KW-0503">Monooxygenase</keyword>
<dbReference type="Gene3D" id="2.40.110.10">
    <property type="entry name" value="Butyryl-CoA Dehydrogenase, subunit A, domain 2"/>
    <property type="match status" value="1"/>
</dbReference>
<dbReference type="Proteomes" id="UP000199529">
    <property type="component" value="Unassembled WGS sequence"/>
</dbReference>
<feature type="binding site" evidence="4">
    <location>
        <begin position="206"/>
        <end position="207"/>
    </location>
    <ligand>
        <name>substrate</name>
    </ligand>
</feature>
<evidence type="ECO:0000256" key="3">
    <source>
        <dbReference type="ARBA" id="ARBA00023002"/>
    </source>
</evidence>
<dbReference type="InterPro" id="IPR004925">
    <property type="entry name" value="HpaB/PvcC/4-BUDH"/>
</dbReference>
<dbReference type="AlphaFoldDB" id="A0A1H3TJ79"/>